<reference evidence="1" key="1">
    <citation type="journal article" date="2023" name="G3 (Bethesda)">
        <title>Whole genome assemblies of Zophobas morio and Tenebrio molitor.</title>
        <authorList>
            <person name="Kaur S."/>
            <person name="Stinson S.A."/>
            <person name="diCenzo G.C."/>
        </authorList>
    </citation>
    <scope>NUCLEOTIDE SEQUENCE</scope>
    <source>
        <strain evidence="1">QUZm001</strain>
    </source>
</reference>
<name>A0AA38M408_9CUCU</name>
<keyword evidence="2" id="KW-1185">Reference proteome</keyword>
<dbReference type="Proteomes" id="UP001168821">
    <property type="component" value="Unassembled WGS sequence"/>
</dbReference>
<dbReference type="GO" id="GO:0005739">
    <property type="term" value="C:mitochondrion"/>
    <property type="evidence" value="ECO:0007669"/>
    <property type="project" value="TreeGrafter"/>
</dbReference>
<gene>
    <name evidence="1" type="ORF">Zmor_028204</name>
</gene>
<comment type="caution">
    <text evidence="1">The sequence shown here is derived from an EMBL/GenBank/DDBJ whole genome shotgun (WGS) entry which is preliminary data.</text>
</comment>
<dbReference type="PANTHER" id="PTHR31296">
    <property type="entry name" value="UPF0565 PROTEIN C2ORF69"/>
    <property type="match status" value="1"/>
</dbReference>
<evidence type="ECO:0000313" key="2">
    <source>
        <dbReference type="Proteomes" id="UP001168821"/>
    </source>
</evidence>
<dbReference type="PANTHER" id="PTHR31296:SF1">
    <property type="entry name" value="MITOCHONDRIAL PROTEIN C2ORF69"/>
    <property type="match status" value="1"/>
</dbReference>
<dbReference type="InterPro" id="IPR018881">
    <property type="entry name" value="C2orf69_mit"/>
</dbReference>
<organism evidence="1 2">
    <name type="scientific">Zophobas morio</name>
    <dbReference type="NCBI Taxonomy" id="2755281"/>
    <lineage>
        <taxon>Eukaryota</taxon>
        <taxon>Metazoa</taxon>
        <taxon>Ecdysozoa</taxon>
        <taxon>Arthropoda</taxon>
        <taxon>Hexapoda</taxon>
        <taxon>Insecta</taxon>
        <taxon>Pterygota</taxon>
        <taxon>Neoptera</taxon>
        <taxon>Endopterygota</taxon>
        <taxon>Coleoptera</taxon>
        <taxon>Polyphaga</taxon>
        <taxon>Cucujiformia</taxon>
        <taxon>Tenebrionidae</taxon>
        <taxon>Zophobas</taxon>
    </lineage>
</organism>
<evidence type="ECO:0000313" key="1">
    <source>
        <dbReference type="EMBL" id="KAJ3641722.1"/>
    </source>
</evidence>
<dbReference type="EMBL" id="JALNTZ010000009">
    <property type="protein sequence ID" value="KAJ3641722.1"/>
    <property type="molecule type" value="Genomic_DNA"/>
</dbReference>
<sequence>MIDEEKAGPVRLLGVAGYQDRSNDVVYCGPRLQNEGQDTVVYFGGDIQDFKESMESHRDNKNYVTWSLDNTASILQATFPNSHIIVVRPSKMEYKTFSCFQNFVPSGNCGVPHHIQMHHCLQHLDTLISNIGNQVNKPLNHDLTIIGFSKGCVVLNQCLYEFSTMKEKDEFVSRIKNMFWLDGGHSGGKNTWVTSKPLLQTLANFGINVHIHVSPYQVQDDRRPWIKKEEKIFYTTLRNFNACVQRRVHFGDLPPSIVQHFSILNEFYEGHSTEDGT</sequence>
<dbReference type="AlphaFoldDB" id="A0AA38M408"/>
<dbReference type="Pfam" id="PF10561">
    <property type="entry name" value="C2orf69"/>
    <property type="match status" value="1"/>
</dbReference>
<accession>A0AA38M408</accession>
<protein>
    <submittedName>
        <fullName evidence="1">Uncharacterized protein</fullName>
    </submittedName>
</protein>
<proteinExistence type="predicted"/>